<proteinExistence type="predicted"/>
<name>A0ABW8S0K2_9CLOT</name>
<keyword evidence="2" id="KW-1185">Reference proteome</keyword>
<protein>
    <submittedName>
        <fullName evidence="1">Uncharacterized protein</fullName>
    </submittedName>
</protein>
<dbReference type="EMBL" id="JBJIAB010000004">
    <property type="protein sequence ID" value="MFL0164346.1"/>
    <property type="molecule type" value="Genomic_DNA"/>
</dbReference>
<dbReference type="Proteomes" id="UP001623600">
    <property type="component" value="Unassembled WGS sequence"/>
</dbReference>
<organism evidence="1 2">
    <name type="scientific">Candidatus Clostridium helianthi</name>
    <dbReference type="NCBI Taxonomy" id="3381660"/>
    <lineage>
        <taxon>Bacteria</taxon>
        <taxon>Bacillati</taxon>
        <taxon>Bacillota</taxon>
        <taxon>Clostridia</taxon>
        <taxon>Eubacteriales</taxon>
        <taxon>Clostridiaceae</taxon>
        <taxon>Clostridium</taxon>
    </lineage>
</organism>
<reference evidence="1 2" key="1">
    <citation type="submission" date="2024-11" db="EMBL/GenBank/DDBJ databases">
        <authorList>
            <person name="Heng Y.C."/>
            <person name="Lim A.C.H."/>
            <person name="Lee J.K.Y."/>
            <person name="Kittelmann S."/>
        </authorList>
    </citation>
    <scope>NUCLEOTIDE SEQUENCE [LARGE SCALE GENOMIC DNA]</scope>
    <source>
        <strain evidence="1 2">WILCCON 0112</strain>
    </source>
</reference>
<comment type="caution">
    <text evidence="1">The sequence shown here is derived from an EMBL/GenBank/DDBJ whole genome shotgun (WGS) entry which is preliminary data.</text>
</comment>
<accession>A0ABW8S0K2</accession>
<gene>
    <name evidence="1" type="ORF">ACJDTP_04580</name>
</gene>
<sequence length="40" mass="4960">MRINFIEKPAMKFWDKEIESKFLNKSRNYIDRAFLQHISN</sequence>
<evidence type="ECO:0000313" key="2">
    <source>
        <dbReference type="Proteomes" id="UP001623600"/>
    </source>
</evidence>
<evidence type="ECO:0000313" key="1">
    <source>
        <dbReference type="EMBL" id="MFL0164346.1"/>
    </source>
</evidence>